<name>A0AAJ0BE62_9PEZI</name>
<protein>
    <submittedName>
        <fullName evidence="5">Carbohydrate-binding module family 50 protein</fullName>
    </submittedName>
</protein>
<evidence type="ECO:0000256" key="3">
    <source>
        <dbReference type="ARBA" id="ARBA00044955"/>
    </source>
</evidence>
<dbReference type="InterPro" id="IPR018392">
    <property type="entry name" value="LysM"/>
</dbReference>
<dbReference type="Gene3D" id="3.10.350.10">
    <property type="entry name" value="LysM domain"/>
    <property type="match status" value="5"/>
</dbReference>
<evidence type="ECO:0000256" key="2">
    <source>
        <dbReference type="ARBA" id="ARBA00023026"/>
    </source>
</evidence>
<dbReference type="EMBL" id="MU839832">
    <property type="protein sequence ID" value="KAK1756635.1"/>
    <property type="molecule type" value="Genomic_DNA"/>
</dbReference>
<comment type="caution">
    <text evidence="5">The sequence shown here is derived from an EMBL/GenBank/DDBJ whole genome shotgun (WGS) entry which is preliminary data.</text>
</comment>
<dbReference type="SUPFAM" id="SSF54106">
    <property type="entry name" value="LysM domain"/>
    <property type="match status" value="1"/>
</dbReference>
<reference evidence="5" key="1">
    <citation type="submission" date="2023-06" db="EMBL/GenBank/DDBJ databases">
        <title>Genome-scale phylogeny and comparative genomics of the fungal order Sordariales.</title>
        <authorList>
            <consortium name="Lawrence Berkeley National Laboratory"/>
            <person name="Hensen N."/>
            <person name="Bonometti L."/>
            <person name="Westerberg I."/>
            <person name="Brannstrom I.O."/>
            <person name="Guillou S."/>
            <person name="Cros-Aarteil S."/>
            <person name="Calhoun S."/>
            <person name="Haridas S."/>
            <person name="Kuo A."/>
            <person name="Mondo S."/>
            <person name="Pangilinan J."/>
            <person name="Riley R."/>
            <person name="Labutti K."/>
            <person name="Andreopoulos B."/>
            <person name="Lipzen A."/>
            <person name="Chen C."/>
            <person name="Yanf M."/>
            <person name="Daum C."/>
            <person name="Ng V."/>
            <person name="Clum A."/>
            <person name="Steindorff A."/>
            <person name="Ohm R."/>
            <person name="Martin F."/>
            <person name="Silar P."/>
            <person name="Natvig D."/>
            <person name="Lalanne C."/>
            <person name="Gautier V."/>
            <person name="Ament-Velasquez S.L."/>
            <person name="Kruys A."/>
            <person name="Hutchinson M.I."/>
            <person name="Powell A.J."/>
            <person name="Barry K."/>
            <person name="Miller A.N."/>
            <person name="Grigoriev I.V."/>
            <person name="Debuchy R."/>
            <person name="Gladieux P."/>
            <person name="Thoren M.H."/>
            <person name="Johannesson H."/>
        </authorList>
    </citation>
    <scope>NUCLEOTIDE SEQUENCE</scope>
    <source>
        <strain evidence="5">PSN4</strain>
    </source>
</reference>
<dbReference type="Proteomes" id="UP001239445">
    <property type="component" value="Unassembled WGS sequence"/>
</dbReference>
<dbReference type="AlphaFoldDB" id="A0AAJ0BE62"/>
<keyword evidence="1" id="KW-0147">Chitin-binding</keyword>
<dbReference type="InterPro" id="IPR036779">
    <property type="entry name" value="LysM_dom_sf"/>
</dbReference>
<evidence type="ECO:0000256" key="1">
    <source>
        <dbReference type="ARBA" id="ARBA00022669"/>
    </source>
</evidence>
<accession>A0AAJ0BE62</accession>
<dbReference type="PANTHER" id="PTHR34997:SF18">
    <property type="entry name" value="LYSM DOMAIN-CONTAINING PROTEIN"/>
    <property type="match status" value="1"/>
</dbReference>
<dbReference type="Pfam" id="PF01476">
    <property type="entry name" value="LysM"/>
    <property type="match status" value="3"/>
</dbReference>
<organism evidence="5 6">
    <name type="scientific">Echria macrotheca</name>
    <dbReference type="NCBI Taxonomy" id="438768"/>
    <lineage>
        <taxon>Eukaryota</taxon>
        <taxon>Fungi</taxon>
        <taxon>Dikarya</taxon>
        <taxon>Ascomycota</taxon>
        <taxon>Pezizomycotina</taxon>
        <taxon>Sordariomycetes</taxon>
        <taxon>Sordariomycetidae</taxon>
        <taxon>Sordariales</taxon>
        <taxon>Schizotheciaceae</taxon>
        <taxon>Echria</taxon>
    </lineage>
</organism>
<dbReference type="PROSITE" id="PS51782">
    <property type="entry name" value="LYSM"/>
    <property type="match status" value="1"/>
</dbReference>
<evidence type="ECO:0000313" key="6">
    <source>
        <dbReference type="Proteomes" id="UP001239445"/>
    </source>
</evidence>
<keyword evidence="2" id="KW-0843">Virulence</keyword>
<dbReference type="PANTHER" id="PTHR34997">
    <property type="entry name" value="AM15"/>
    <property type="match status" value="1"/>
</dbReference>
<evidence type="ECO:0000259" key="4">
    <source>
        <dbReference type="PROSITE" id="PS51782"/>
    </source>
</evidence>
<dbReference type="GO" id="GO:0008061">
    <property type="term" value="F:chitin binding"/>
    <property type="evidence" value="ECO:0007669"/>
    <property type="project" value="UniProtKB-KW"/>
</dbReference>
<proteinExistence type="inferred from homology"/>
<dbReference type="InterPro" id="IPR052210">
    <property type="entry name" value="LysM1-like"/>
</dbReference>
<evidence type="ECO:0000313" key="5">
    <source>
        <dbReference type="EMBL" id="KAK1756635.1"/>
    </source>
</evidence>
<gene>
    <name evidence="5" type="ORF">QBC47DRAFT_422656</name>
</gene>
<feature type="domain" description="LysM" evidence="4">
    <location>
        <begin position="202"/>
        <end position="247"/>
    </location>
</feature>
<sequence>MHLTYIGTWPIDGLSSSCISVLNQGISCDPYLLDASPDKWEPESVLKNLCTPACDSAWATYLRRINGACGTSRYDGGDGFLYLPAREVEPFYETYRQVCLKNSAGKFCNTVLQDVLKIDPNTGVRSSEAPPLPSSAACEGCFLSNIAQALQMPMSSDGILASSLSSFEAFCSTSVSRTSPAQTTWSISASTTGPSPSGCDGTLYAIKSGETCQSIALSQGYSTSQLIAANGLTAYCRNFPKSGSICLPRQLKCKPYAPVAGDTCNTIGAQNDVSFAQMVSWNPEVGQLCGNMGTIISKSMIICLSNPGGSWTDPNSSQMTTTSTSKPSWIYTASLTPMTDIGTVEPSQTSLPSDYFPGGWIAPPLENGTRSGCMTYITPPVLVDAATSKFSYECSAVAKAYGVSLSDFLDWNPGINQTGGFNYPCELLGNKQYCVLPTIVTPSDTTANCSVFAAAEPSWTCQSYGAIYNITEAAIIAWNPSVGKECKDFRLGTTYCAAVDHFTSPDTISTCSFWATAGSSTPQVCSDIEAKYKLDHRRFVAWNPSILNDCSGAVRGYDYCVGTPSFHPGFA</sequence>
<dbReference type="CDD" id="cd00118">
    <property type="entry name" value="LysM"/>
    <property type="match status" value="3"/>
</dbReference>
<keyword evidence="6" id="KW-1185">Reference proteome</keyword>
<comment type="similarity">
    <text evidence="3">Belongs to the secreted LysM effector family.</text>
</comment>